<proteinExistence type="predicted"/>
<dbReference type="STRING" id="684065.SAMN05421738_109141"/>
<evidence type="ECO:0000313" key="2">
    <source>
        <dbReference type="EMBL" id="SFN28410.1"/>
    </source>
</evidence>
<feature type="transmembrane region" description="Helical" evidence="1">
    <location>
        <begin position="36"/>
        <end position="54"/>
    </location>
</feature>
<dbReference type="AlphaFoldDB" id="A0A1I4XT11"/>
<evidence type="ECO:0000313" key="3">
    <source>
        <dbReference type="Proteomes" id="UP000199149"/>
    </source>
</evidence>
<dbReference type="EMBL" id="FOUZ01000009">
    <property type="protein sequence ID" value="SFN28410.1"/>
    <property type="molecule type" value="Genomic_DNA"/>
</dbReference>
<feature type="transmembrane region" description="Helical" evidence="1">
    <location>
        <begin position="279"/>
        <end position="298"/>
    </location>
</feature>
<feature type="transmembrane region" description="Helical" evidence="1">
    <location>
        <begin position="7"/>
        <end position="30"/>
    </location>
</feature>
<gene>
    <name evidence="2" type="ORF">SAMN05421738_109141</name>
</gene>
<dbReference type="Proteomes" id="UP000199149">
    <property type="component" value="Unassembled WGS sequence"/>
</dbReference>
<evidence type="ECO:0000256" key="1">
    <source>
        <dbReference type="SAM" id="Phobius"/>
    </source>
</evidence>
<protein>
    <submittedName>
        <fullName evidence="2">Uncharacterized protein</fullName>
    </submittedName>
</protein>
<reference evidence="3" key="1">
    <citation type="submission" date="2016-10" db="EMBL/GenBank/DDBJ databases">
        <authorList>
            <person name="Varghese N."/>
            <person name="Submissions S."/>
        </authorList>
    </citation>
    <scope>NUCLEOTIDE SEQUENCE [LARGE SCALE GENOMIC DNA]</scope>
    <source>
        <strain evidence="3">XJ109</strain>
    </source>
</reference>
<dbReference type="OrthoDB" id="1148745at2"/>
<keyword evidence="3" id="KW-1185">Reference proteome</keyword>
<keyword evidence="1" id="KW-1133">Transmembrane helix</keyword>
<organism evidence="2 3">
    <name type="scientific">Algoriella xinjiangensis</name>
    <dbReference type="NCBI Taxonomy" id="684065"/>
    <lineage>
        <taxon>Bacteria</taxon>
        <taxon>Pseudomonadati</taxon>
        <taxon>Bacteroidota</taxon>
        <taxon>Flavobacteriia</taxon>
        <taxon>Flavobacteriales</taxon>
        <taxon>Weeksellaceae</taxon>
        <taxon>Algoriella</taxon>
    </lineage>
</organism>
<accession>A0A1I4XT11</accession>
<sequence>MKQQNFLFVDIVSSIFLLILFIANFLGLLYILQGNIIFSALASTLIIICYYFLVQLLAKNKELMFKNKFIHSSSVLWLFYIGLFFVSFVLMSHFVNVEFNAKKQIQDDALSKLTIVDSATTIYKDRSKKVIEDFENDLKTKLKSYKNTGSNSTLNELTSKPYSIDAKVLSDRTYLNVDQIANAKLAPIIKNIEANAVNFDSITKNNTEKYKSTFTNWKRLSLVGTYSTLNDYVDQSINLINEKIAQFPIDNSPIIINYNKENLPLGTPSEFNKKFTPNYILPIIVVLLINGFILIPFFTEKVRSYNNTTNKTQEGPSNNGGSIEL</sequence>
<keyword evidence="1" id="KW-0812">Transmembrane</keyword>
<name>A0A1I4XT11_9FLAO</name>
<feature type="transmembrane region" description="Helical" evidence="1">
    <location>
        <begin position="75"/>
        <end position="95"/>
    </location>
</feature>
<keyword evidence="1" id="KW-0472">Membrane</keyword>
<dbReference type="RefSeq" id="WP_092908556.1">
    <property type="nucleotide sequence ID" value="NZ_FOUZ01000009.1"/>
</dbReference>